<name>A0A1Y2MLW7_PSEAH</name>
<feature type="transmembrane region" description="Helical" evidence="2">
    <location>
        <begin position="20"/>
        <end position="42"/>
    </location>
</feature>
<gene>
    <name evidence="3" type="ORF">BG845_05525</name>
</gene>
<evidence type="ECO:0000313" key="3">
    <source>
        <dbReference type="EMBL" id="OSY36275.1"/>
    </source>
</evidence>
<evidence type="ECO:0000313" key="4">
    <source>
        <dbReference type="Proteomes" id="UP000194360"/>
    </source>
</evidence>
<feature type="region of interest" description="Disordered" evidence="1">
    <location>
        <begin position="98"/>
        <end position="117"/>
    </location>
</feature>
<accession>A0A1Y2MLW7</accession>
<keyword evidence="2" id="KW-1133">Transmembrane helix</keyword>
<proteinExistence type="predicted"/>
<feature type="compositionally biased region" description="Gly residues" evidence="1">
    <location>
        <begin position="105"/>
        <end position="117"/>
    </location>
</feature>
<feature type="transmembrane region" description="Helical" evidence="2">
    <location>
        <begin position="76"/>
        <end position="95"/>
    </location>
</feature>
<organism evidence="3 4">
    <name type="scientific">Pseudonocardia autotrophica</name>
    <name type="common">Amycolata autotrophica</name>
    <name type="synonym">Nocardia autotrophica</name>
    <dbReference type="NCBI Taxonomy" id="2074"/>
    <lineage>
        <taxon>Bacteria</taxon>
        <taxon>Bacillati</taxon>
        <taxon>Actinomycetota</taxon>
        <taxon>Actinomycetes</taxon>
        <taxon>Pseudonocardiales</taxon>
        <taxon>Pseudonocardiaceae</taxon>
        <taxon>Pseudonocardia</taxon>
    </lineage>
</organism>
<keyword evidence="2" id="KW-0472">Membrane</keyword>
<feature type="transmembrane region" description="Helical" evidence="2">
    <location>
        <begin position="49"/>
        <end position="70"/>
    </location>
</feature>
<keyword evidence="2" id="KW-0812">Transmembrane</keyword>
<protein>
    <submittedName>
        <fullName evidence="3">Uncharacterized protein</fullName>
    </submittedName>
</protein>
<evidence type="ECO:0000256" key="1">
    <source>
        <dbReference type="SAM" id="MobiDB-lite"/>
    </source>
</evidence>
<sequence>MMLPLVESDRVAREMHALSEVLFLLDACVVSVAALTAARVAFGRPDDQLYAWAAGVVLSACATFAARVVPGVDGPLFMRLVPVLSIALVTTGFAIRGSWPERRGPTGGTGGFSTGSS</sequence>
<keyword evidence="4" id="KW-1185">Reference proteome</keyword>
<comment type="caution">
    <text evidence="3">The sequence shown here is derived from an EMBL/GenBank/DDBJ whole genome shotgun (WGS) entry which is preliminary data.</text>
</comment>
<dbReference type="RefSeq" id="WP_125911541.1">
    <property type="nucleotide sequence ID" value="NZ_AP018920.1"/>
</dbReference>
<evidence type="ECO:0000256" key="2">
    <source>
        <dbReference type="SAM" id="Phobius"/>
    </source>
</evidence>
<dbReference type="Proteomes" id="UP000194360">
    <property type="component" value="Unassembled WGS sequence"/>
</dbReference>
<reference evidence="3 4" key="1">
    <citation type="submission" date="2016-09" db="EMBL/GenBank/DDBJ databases">
        <title>Pseudonocardia autotrophica DSM535, a candidate organism with high potential of specific P450 cytochromes.</title>
        <authorList>
            <person name="Grumaz C."/>
            <person name="Vainshtein Y."/>
            <person name="Kirstahler P."/>
            <person name="Sohn K."/>
        </authorList>
    </citation>
    <scope>NUCLEOTIDE SEQUENCE [LARGE SCALE GENOMIC DNA]</scope>
    <source>
        <strain evidence="3 4">DSM 535</strain>
    </source>
</reference>
<dbReference type="EMBL" id="MIGB01000041">
    <property type="protein sequence ID" value="OSY36275.1"/>
    <property type="molecule type" value="Genomic_DNA"/>
</dbReference>
<dbReference type="AlphaFoldDB" id="A0A1Y2MLW7"/>